<dbReference type="RefSeq" id="WP_118043618.1">
    <property type="nucleotide sequence ID" value="NZ_QSIR01000001.1"/>
</dbReference>
<evidence type="ECO:0000313" key="1">
    <source>
        <dbReference type="EMBL" id="RHD09421.1"/>
    </source>
</evidence>
<sequence>MPRKTDTAEAVKETETQTAAEEVKQENLMYVGPTIPGIGIQNRVYTEIPEAAKEACKDVPEMRNLFIPVIKYPIAEKMLRERKGYIFSAFRKALEYKTEGGK</sequence>
<organism evidence="1 2">
    <name type="scientific">Mediterraneibacter gnavus</name>
    <name type="common">Ruminococcus gnavus</name>
    <dbReference type="NCBI Taxonomy" id="33038"/>
    <lineage>
        <taxon>Bacteria</taxon>
        <taxon>Bacillati</taxon>
        <taxon>Bacillota</taxon>
        <taxon>Clostridia</taxon>
        <taxon>Lachnospirales</taxon>
        <taxon>Lachnospiraceae</taxon>
        <taxon>Mediterraneibacter</taxon>
    </lineage>
</organism>
<comment type="caution">
    <text evidence="1">The sequence shown here is derived from an EMBL/GenBank/DDBJ whole genome shotgun (WGS) entry which is preliminary data.</text>
</comment>
<proteinExistence type="predicted"/>
<evidence type="ECO:0000313" key="2">
    <source>
        <dbReference type="Proteomes" id="UP000284472"/>
    </source>
</evidence>
<gene>
    <name evidence="1" type="ORF">DW812_01335</name>
</gene>
<dbReference type="Proteomes" id="UP000284472">
    <property type="component" value="Unassembled WGS sequence"/>
</dbReference>
<accession>A0A414DFH6</accession>
<name>A0A414DFH6_MEDGN</name>
<reference evidence="1 2" key="1">
    <citation type="submission" date="2018-08" db="EMBL/GenBank/DDBJ databases">
        <title>A genome reference for cultivated species of the human gut microbiota.</title>
        <authorList>
            <person name="Zou Y."/>
            <person name="Xue W."/>
            <person name="Luo G."/>
        </authorList>
    </citation>
    <scope>NUCLEOTIDE SEQUENCE [LARGE SCALE GENOMIC DNA]</scope>
    <source>
        <strain evidence="1 2">AM32-6</strain>
    </source>
</reference>
<dbReference type="AlphaFoldDB" id="A0A414DFH6"/>
<protein>
    <submittedName>
        <fullName evidence="1">Uncharacterized protein</fullName>
    </submittedName>
</protein>
<dbReference type="EMBL" id="QSIR01000001">
    <property type="protein sequence ID" value="RHD09421.1"/>
    <property type="molecule type" value="Genomic_DNA"/>
</dbReference>